<organism evidence="2 3">
    <name type="scientific">Rugamonas rivuli</name>
    <dbReference type="NCBI Taxonomy" id="2743358"/>
    <lineage>
        <taxon>Bacteria</taxon>
        <taxon>Pseudomonadati</taxon>
        <taxon>Pseudomonadota</taxon>
        <taxon>Betaproteobacteria</taxon>
        <taxon>Burkholderiales</taxon>
        <taxon>Oxalobacteraceae</taxon>
        <taxon>Telluria group</taxon>
        <taxon>Rugamonas</taxon>
    </lineage>
</organism>
<proteinExistence type="predicted"/>
<name>A0A843SK22_9BURK</name>
<evidence type="ECO:0000259" key="1">
    <source>
        <dbReference type="Pfam" id="PF00144"/>
    </source>
</evidence>
<dbReference type="Gene3D" id="3.40.710.10">
    <property type="entry name" value="DD-peptidase/beta-lactamase superfamily"/>
    <property type="match status" value="1"/>
</dbReference>
<dbReference type="InterPro" id="IPR050491">
    <property type="entry name" value="AmpC-like"/>
</dbReference>
<dbReference type="PANTHER" id="PTHR46825:SF9">
    <property type="entry name" value="BETA-LACTAMASE-RELATED DOMAIN-CONTAINING PROTEIN"/>
    <property type="match status" value="1"/>
</dbReference>
<accession>A0A843SK22</accession>
<evidence type="ECO:0000313" key="3">
    <source>
        <dbReference type="Proteomes" id="UP000444318"/>
    </source>
</evidence>
<keyword evidence="2" id="KW-0378">Hydrolase</keyword>
<feature type="domain" description="Beta-lactamase-related" evidence="1">
    <location>
        <begin position="31"/>
        <end position="343"/>
    </location>
</feature>
<dbReference type="Pfam" id="PF00144">
    <property type="entry name" value="Beta-lactamase"/>
    <property type="match status" value="1"/>
</dbReference>
<dbReference type="GO" id="GO:0016787">
    <property type="term" value="F:hydrolase activity"/>
    <property type="evidence" value="ECO:0007669"/>
    <property type="project" value="UniProtKB-KW"/>
</dbReference>
<dbReference type="EMBL" id="WHUF01000006">
    <property type="protein sequence ID" value="MQA22304.1"/>
    <property type="molecule type" value="Genomic_DNA"/>
</dbReference>
<sequence length="547" mass="58552">MIIYFTLKEYAMANTEIEKLAAVMNEFAGAGAGAPGAIVSVRRGGKSLLRGGFGLASLESGLVNTPSTKMRIGSTTKHLACTLALLLRDQGKLSIDEPVSRWLPELPPSQGRRTLRQFMNHTGGTRDYLDLSLLSNGMVLAPGEAAFDYQCRQHDDNFAAGAQFIYNNGGYRMLSMVIERVLGMPLAQAMAEHLFEPLGMHDTSLWSSDLDPLPGSAATHIARPDGSFGKGIFPSVILGEGGVASTLDDMQRWLAHLLAPTLWPAALSMEMLAPTELNNGHVTPYGFGLIREQWRGVTLVHHAGGVVGGSCQMLAAPEHDIQIVVITNRSDKAAPALAEQLLAALLDETLEAAAAPADAALIDSYGGDYYCRASGRHFAIVLQEGVLCLKDFGMPLPLQQGSGDTLRINLLSVIVLEVTALRDAEGKVHAIDVTQQGQRMRCERVVAEDRAALTLAPFAGNWVSTELGADIVIKSEPGSMRIAGLYGRNSYKLEPLLADVCLLSCDDPAVPLAGTLRLDGAAGERRRLVLDTARTRGLNLAEGRVHG</sequence>
<dbReference type="PANTHER" id="PTHR46825">
    <property type="entry name" value="D-ALANYL-D-ALANINE-CARBOXYPEPTIDASE/ENDOPEPTIDASE AMPH"/>
    <property type="match status" value="1"/>
</dbReference>
<dbReference type="InterPro" id="IPR001466">
    <property type="entry name" value="Beta-lactam-related"/>
</dbReference>
<dbReference type="Proteomes" id="UP000444318">
    <property type="component" value="Unassembled WGS sequence"/>
</dbReference>
<reference evidence="2 3" key="1">
    <citation type="submission" date="2019-10" db="EMBL/GenBank/DDBJ databases">
        <title>Two novel species isolated from a subtropical stream in China.</title>
        <authorList>
            <person name="Lu H."/>
        </authorList>
    </citation>
    <scope>NUCLEOTIDE SEQUENCE [LARGE SCALE GENOMIC DNA]</scope>
    <source>
        <strain evidence="2 3">FT103W</strain>
    </source>
</reference>
<dbReference type="SUPFAM" id="SSF56601">
    <property type="entry name" value="beta-lactamase/transpeptidase-like"/>
    <property type="match status" value="1"/>
</dbReference>
<evidence type="ECO:0000313" key="2">
    <source>
        <dbReference type="EMBL" id="MQA22304.1"/>
    </source>
</evidence>
<dbReference type="AlphaFoldDB" id="A0A843SK22"/>
<comment type="caution">
    <text evidence="2">The sequence shown here is derived from an EMBL/GenBank/DDBJ whole genome shotgun (WGS) entry which is preliminary data.</text>
</comment>
<gene>
    <name evidence="2" type="ORF">GEV01_22565</name>
</gene>
<dbReference type="InterPro" id="IPR012338">
    <property type="entry name" value="Beta-lactam/transpept-like"/>
</dbReference>
<protein>
    <submittedName>
        <fullName evidence="2">Serine hydrolase</fullName>
    </submittedName>
</protein>
<keyword evidence="3" id="KW-1185">Reference proteome</keyword>